<reference evidence="1" key="1">
    <citation type="journal article" date="2013" name="Nat. Commun.">
        <title>Whole-genome sequencing of Oryza brachyantha reveals mechanisms underlying Oryza genome evolution.</title>
        <authorList>
            <person name="Chen J."/>
            <person name="Huang Q."/>
            <person name="Gao D."/>
            <person name="Wang J."/>
            <person name="Lang Y."/>
            <person name="Liu T."/>
            <person name="Li B."/>
            <person name="Bai Z."/>
            <person name="Luis Goicoechea J."/>
            <person name="Liang C."/>
            <person name="Chen C."/>
            <person name="Zhang W."/>
            <person name="Sun S."/>
            <person name="Liao Y."/>
            <person name="Zhang X."/>
            <person name="Yang L."/>
            <person name="Song C."/>
            <person name="Wang M."/>
            <person name="Shi J."/>
            <person name="Liu G."/>
            <person name="Liu J."/>
            <person name="Zhou H."/>
            <person name="Zhou W."/>
            <person name="Yu Q."/>
            <person name="An N."/>
            <person name="Chen Y."/>
            <person name="Cai Q."/>
            <person name="Wang B."/>
            <person name="Liu B."/>
            <person name="Min J."/>
            <person name="Huang Y."/>
            <person name="Wu H."/>
            <person name="Li Z."/>
            <person name="Zhang Y."/>
            <person name="Yin Y."/>
            <person name="Song W."/>
            <person name="Jiang J."/>
            <person name="Jackson S.A."/>
            <person name="Wing R.A."/>
            <person name="Wang J."/>
            <person name="Chen M."/>
        </authorList>
    </citation>
    <scope>NUCLEOTIDE SEQUENCE [LARGE SCALE GENOMIC DNA]</scope>
    <source>
        <strain evidence="1">cv. IRGC 101232</strain>
    </source>
</reference>
<name>J3MEN7_ORYBR</name>
<dbReference type="Proteomes" id="UP000006038">
    <property type="component" value="Chromosome 6"/>
</dbReference>
<evidence type="ECO:0000313" key="2">
    <source>
        <dbReference type="Proteomes" id="UP000006038"/>
    </source>
</evidence>
<accession>J3MEN7</accession>
<organism evidence="1">
    <name type="scientific">Oryza brachyantha</name>
    <name type="common">malo sina</name>
    <dbReference type="NCBI Taxonomy" id="4533"/>
    <lineage>
        <taxon>Eukaryota</taxon>
        <taxon>Viridiplantae</taxon>
        <taxon>Streptophyta</taxon>
        <taxon>Embryophyta</taxon>
        <taxon>Tracheophyta</taxon>
        <taxon>Spermatophyta</taxon>
        <taxon>Magnoliopsida</taxon>
        <taxon>Liliopsida</taxon>
        <taxon>Poales</taxon>
        <taxon>Poaceae</taxon>
        <taxon>BOP clade</taxon>
        <taxon>Oryzoideae</taxon>
        <taxon>Oryzeae</taxon>
        <taxon>Oryzinae</taxon>
        <taxon>Oryza</taxon>
    </lineage>
</organism>
<dbReference type="Gramene" id="OB06G24810.1">
    <property type="protein sequence ID" value="OB06G24810.1"/>
    <property type="gene ID" value="OB06G24810"/>
</dbReference>
<dbReference type="AlphaFoldDB" id="J3MEN7"/>
<sequence>MWCAPLVFSASVNSCDMATKLQDQMKAAVKLNQASSFLDLVVCGLISYQSVLN</sequence>
<protein>
    <submittedName>
        <fullName evidence="1">Uncharacterized protein</fullName>
    </submittedName>
</protein>
<dbReference type="EnsemblPlants" id="OB06G24810.1">
    <property type="protein sequence ID" value="OB06G24810.1"/>
    <property type="gene ID" value="OB06G24810"/>
</dbReference>
<evidence type="ECO:0000313" key="1">
    <source>
        <dbReference type="EnsemblPlants" id="OB06G24810.1"/>
    </source>
</evidence>
<keyword evidence="2" id="KW-1185">Reference proteome</keyword>
<proteinExistence type="predicted"/>
<reference evidence="1" key="2">
    <citation type="submission" date="2013-04" db="UniProtKB">
        <authorList>
            <consortium name="EnsemblPlants"/>
        </authorList>
    </citation>
    <scope>IDENTIFICATION</scope>
</reference>
<dbReference type="HOGENOM" id="CLU_3071914_0_0_1"/>